<dbReference type="OrthoDB" id="121540at2759"/>
<dbReference type="Proteomes" id="UP000237271">
    <property type="component" value="Unassembled WGS sequence"/>
</dbReference>
<protein>
    <submittedName>
        <fullName evidence="1">Uncharacterized protein</fullName>
    </submittedName>
</protein>
<dbReference type="EMBL" id="NCKW01003390">
    <property type="protein sequence ID" value="POM76824.1"/>
    <property type="molecule type" value="Genomic_DNA"/>
</dbReference>
<dbReference type="PANTHER" id="PTHR40866">
    <property type="entry name" value="BED-TYPE DOMAIN-CONTAINING PROTEIN"/>
    <property type="match status" value="1"/>
</dbReference>
<organism evidence="1 2">
    <name type="scientific">Phytophthora palmivora</name>
    <dbReference type="NCBI Taxonomy" id="4796"/>
    <lineage>
        <taxon>Eukaryota</taxon>
        <taxon>Sar</taxon>
        <taxon>Stramenopiles</taxon>
        <taxon>Oomycota</taxon>
        <taxon>Peronosporomycetes</taxon>
        <taxon>Peronosporales</taxon>
        <taxon>Peronosporaceae</taxon>
        <taxon>Phytophthora</taxon>
    </lineage>
</organism>
<evidence type="ECO:0000313" key="2">
    <source>
        <dbReference type="Proteomes" id="UP000237271"/>
    </source>
</evidence>
<dbReference type="PANTHER" id="PTHR40866:SF1">
    <property type="entry name" value="BED-TYPE DOMAIN-CONTAINING PROTEIN"/>
    <property type="match status" value="1"/>
</dbReference>
<gene>
    <name evidence="1" type="ORF">PHPALM_5904</name>
</gene>
<sequence>MLSRYFDLLEFIDQNDETLIDFIPSPSENKNVKILREALLCIESVSLALQTGNVKMWEVRAQFDAILVKKPDLRRYMGATGSIVANPDFEAACV</sequence>
<keyword evidence="2" id="KW-1185">Reference proteome</keyword>
<dbReference type="AlphaFoldDB" id="A0A2P4YGA4"/>
<reference evidence="1 2" key="1">
    <citation type="journal article" date="2017" name="Genome Biol. Evol.">
        <title>Phytophthora megakarya and P. palmivora, closely related causal agents of cacao black pod rot, underwent increases in genome sizes and gene numbers by different mechanisms.</title>
        <authorList>
            <person name="Ali S.S."/>
            <person name="Shao J."/>
            <person name="Lary D.J."/>
            <person name="Kronmiller B."/>
            <person name="Shen D."/>
            <person name="Strem M.D."/>
            <person name="Amoako-Attah I."/>
            <person name="Akrofi A.Y."/>
            <person name="Begoude B.A."/>
            <person name="Ten Hoopen G.M."/>
            <person name="Coulibaly K."/>
            <person name="Kebe B.I."/>
            <person name="Melnick R.L."/>
            <person name="Guiltinan M.J."/>
            <person name="Tyler B.M."/>
            <person name="Meinhardt L.W."/>
            <person name="Bailey B.A."/>
        </authorList>
    </citation>
    <scope>NUCLEOTIDE SEQUENCE [LARGE SCALE GENOMIC DNA]</scope>
    <source>
        <strain evidence="2">sbr112.9</strain>
    </source>
</reference>
<comment type="caution">
    <text evidence="1">The sequence shown here is derived from an EMBL/GenBank/DDBJ whole genome shotgun (WGS) entry which is preliminary data.</text>
</comment>
<name>A0A2P4YGA4_9STRA</name>
<proteinExistence type="predicted"/>
<accession>A0A2P4YGA4</accession>
<evidence type="ECO:0000313" key="1">
    <source>
        <dbReference type="EMBL" id="POM76824.1"/>
    </source>
</evidence>